<comment type="caution">
    <text evidence="2">The sequence shown here is derived from an EMBL/GenBank/DDBJ whole genome shotgun (WGS) entry which is preliminary data.</text>
</comment>
<evidence type="ECO:0000313" key="2">
    <source>
        <dbReference type="EMBL" id="KAG8537554.1"/>
    </source>
</evidence>
<dbReference type="Proteomes" id="UP000824782">
    <property type="component" value="Unassembled WGS sequence"/>
</dbReference>
<keyword evidence="3" id="KW-1185">Reference proteome</keyword>
<protein>
    <recommendedName>
        <fullName evidence="4">Dedicator of cytokinesis protein 7</fullName>
    </recommendedName>
</protein>
<sequence length="226" mass="24509">VQLPGMKWVDNHKAVFTVDLVAASSVHTQDPHLDKFFTLVQVLEEQSFPFRLKDVIITESNVESELKGSMGNLRLAALGPTVCFCHQLLDKLILLIVRPPVIGGHIVNLGRAAFEVVAMLVSQIHRTLEGSQDQHGRNGLLASYLYYAFHLPSDMPAQLSSSVPHASSTSAYHSATLSRATGRPSSLTLARCRSISNSNPDLTSTPGSTDDEEVLKIMGGKVHIAS</sequence>
<evidence type="ECO:0008006" key="4">
    <source>
        <dbReference type="Google" id="ProtNLM"/>
    </source>
</evidence>
<evidence type="ECO:0000313" key="3">
    <source>
        <dbReference type="Proteomes" id="UP000824782"/>
    </source>
</evidence>
<proteinExistence type="predicted"/>
<organism evidence="2 3">
    <name type="scientific">Engystomops pustulosus</name>
    <name type="common">Tungara frog</name>
    <name type="synonym">Physalaemus pustulosus</name>
    <dbReference type="NCBI Taxonomy" id="76066"/>
    <lineage>
        <taxon>Eukaryota</taxon>
        <taxon>Metazoa</taxon>
        <taxon>Chordata</taxon>
        <taxon>Craniata</taxon>
        <taxon>Vertebrata</taxon>
        <taxon>Euteleostomi</taxon>
        <taxon>Amphibia</taxon>
        <taxon>Batrachia</taxon>
        <taxon>Anura</taxon>
        <taxon>Neobatrachia</taxon>
        <taxon>Hyloidea</taxon>
        <taxon>Leptodactylidae</taxon>
        <taxon>Leiuperinae</taxon>
        <taxon>Engystomops</taxon>
    </lineage>
</organism>
<reference evidence="2" key="1">
    <citation type="thesis" date="2020" institute="ProQuest LLC" country="789 East Eisenhower Parkway, Ann Arbor, MI, USA">
        <title>Comparative Genomics and Chromosome Evolution.</title>
        <authorList>
            <person name="Mudd A.B."/>
        </authorList>
    </citation>
    <scope>NUCLEOTIDE SEQUENCE</scope>
    <source>
        <strain evidence="2">237g6f4</strain>
        <tissue evidence="2">Blood</tissue>
    </source>
</reference>
<dbReference type="InterPro" id="IPR026791">
    <property type="entry name" value="DOCK"/>
</dbReference>
<dbReference type="PANTHER" id="PTHR23317">
    <property type="entry name" value="DEDICATOR OF CYTOKINESIS DOCK"/>
    <property type="match status" value="1"/>
</dbReference>
<name>A0AAV6YQQ4_ENGPU</name>
<dbReference type="EMBL" id="WNYA01035665">
    <property type="protein sequence ID" value="KAG8536959.1"/>
    <property type="molecule type" value="Genomic_DNA"/>
</dbReference>
<evidence type="ECO:0000313" key="1">
    <source>
        <dbReference type="EMBL" id="KAG8536959.1"/>
    </source>
</evidence>
<feature type="non-terminal residue" evidence="2">
    <location>
        <position position="1"/>
    </location>
</feature>
<gene>
    <name evidence="2" type="ORF">GDO81_024329</name>
    <name evidence="1" type="ORF">GDO81_025337</name>
</gene>
<dbReference type="AlphaFoldDB" id="A0AAV6YQQ4"/>
<dbReference type="GO" id="GO:0005085">
    <property type="term" value="F:guanyl-nucleotide exchange factor activity"/>
    <property type="evidence" value="ECO:0007669"/>
    <property type="project" value="InterPro"/>
</dbReference>
<dbReference type="EMBL" id="WNYA01029119">
    <property type="protein sequence ID" value="KAG8537554.1"/>
    <property type="molecule type" value="Genomic_DNA"/>
</dbReference>
<accession>A0AAV6YQQ4</accession>
<dbReference type="GO" id="GO:0007264">
    <property type="term" value="P:small GTPase-mediated signal transduction"/>
    <property type="evidence" value="ECO:0007669"/>
    <property type="project" value="InterPro"/>
</dbReference>
<dbReference type="PANTHER" id="PTHR23317:SF65">
    <property type="entry name" value="DEDICATOR OF CYTOKINESIS PROTEIN 6"/>
    <property type="match status" value="1"/>
</dbReference>
<dbReference type="GO" id="GO:0005829">
    <property type="term" value="C:cytosol"/>
    <property type="evidence" value="ECO:0007669"/>
    <property type="project" value="TreeGrafter"/>
</dbReference>